<name>A0A9W9WTE0_9EURO</name>
<proteinExistence type="predicted"/>
<dbReference type="GeneID" id="81628044"/>
<accession>A0A9W9WTE0</accession>
<dbReference type="EMBL" id="JAPWDQ010000012">
    <property type="protein sequence ID" value="KAJ5475128.1"/>
    <property type="molecule type" value="Genomic_DNA"/>
</dbReference>
<dbReference type="Proteomes" id="UP001148312">
    <property type="component" value="Unassembled WGS sequence"/>
</dbReference>
<dbReference type="AlphaFoldDB" id="A0A9W9WTE0"/>
<reference evidence="1" key="2">
    <citation type="journal article" date="2023" name="IMA Fungus">
        <title>Comparative genomic study of the Penicillium genus elucidates a diverse pangenome and 15 lateral gene transfer events.</title>
        <authorList>
            <person name="Petersen C."/>
            <person name="Sorensen T."/>
            <person name="Nielsen M.R."/>
            <person name="Sondergaard T.E."/>
            <person name="Sorensen J.L."/>
            <person name="Fitzpatrick D.A."/>
            <person name="Frisvad J.C."/>
            <person name="Nielsen K.L."/>
        </authorList>
    </citation>
    <scope>NUCLEOTIDE SEQUENCE</scope>
    <source>
        <strain evidence="1">IBT 30728</strain>
    </source>
</reference>
<protein>
    <submittedName>
        <fullName evidence="1">Uncharacterized protein</fullName>
    </submittedName>
</protein>
<sequence>MAKVVPSRAPSGRWMKMKHRGICLCPDRTIISLRLDSHALAVIPPADPAGPRHPEYKDGT</sequence>
<dbReference type="RefSeq" id="XP_056786886.1">
    <property type="nucleotide sequence ID" value="XM_056937794.1"/>
</dbReference>
<organism evidence="1 2">
    <name type="scientific">Penicillium diatomitis</name>
    <dbReference type="NCBI Taxonomy" id="2819901"/>
    <lineage>
        <taxon>Eukaryota</taxon>
        <taxon>Fungi</taxon>
        <taxon>Dikarya</taxon>
        <taxon>Ascomycota</taxon>
        <taxon>Pezizomycotina</taxon>
        <taxon>Eurotiomycetes</taxon>
        <taxon>Eurotiomycetidae</taxon>
        <taxon>Eurotiales</taxon>
        <taxon>Aspergillaceae</taxon>
        <taxon>Penicillium</taxon>
    </lineage>
</organism>
<comment type="caution">
    <text evidence="1">The sequence shown here is derived from an EMBL/GenBank/DDBJ whole genome shotgun (WGS) entry which is preliminary data.</text>
</comment>
<reference evidence="1" key="1">
    <citation type="submission" date="2022-12" db="EMBL/GenBank/DDBJ databases">
        <authorList>
            <person name="Petersen C."/>
        </authorList>
    </citation>
    <scope>NUCLEOTIDE SEQUENCE</scope>
    <source>
        <strain evidence="1">IBT 30728</strain>
    </source>
</reference>
<evidence type="ECO:0000313" key="2">
    <source>
        <dbReference type="Proteomes" id="UP001148312"/>
    </source>
</evidence>
<keyword evidence="2" id="KW-1185">Reference proteome</keyword>
<evidence type="ECO:0000313" key="1">
    <source>
        <dbReference type="EMBL" id="KAJ5475128.1"/>
    </source>
</evidence>
<gene>
    <name evidence="1" type="ORF">N7539_008194</name>
</gene>